<proteinExistence type="predicted"/>
<comment type="caution">
    <text evidence="2">The sequence shown here is derived from an EMBL/GenBank/DDBJ whole genome shotgun (WGS) entry which is preliminary data.</text>
</comment>
<keyword evidence="1" id="KW-0472">Membrane</keyword>
<gene>
    <name evidence="2" type="ORF">BV510_07560</name>
    <name evidence="3" type="ORF">CRI78_23070</name>
</gene>
<dbReference type="EMBL" id="MIJD01000054">
    <property type="protein sequence ID" value="OPE54957.1"/>
    <property type="molecule type" value="Genomic_DNA"/>
</dbReference>
<keyword evidence="1" id="KW-1133">Transmembrane helix</keyword>
<name>A0A1Q4H4M6_9MYCO</name>
<keyword evidence="1" id="KW-0812">Transmembrane</keyword>
<dbReference type="AlphaFoldDB" id="A0A1Q4H4M6"/>
<protein>
    <submittedName>
        <fullName evidence="2">Uncharacterized protein</fullName>
    </submittedName>
</protein>
<feature type="transmembrane region" description="Helical" evidence="1">
    <location>
        <begin position="21"/>
        <end position="45"/>
    </location>
</feature>
<reference evidence="3 5" key="2">
    <citation type="submission" date="2017-10" db="EMBL/GenBank/DDBJ databases">
        <title>The new phylogeny of genus Mycobacterium.</title>
        <authorList>
            <person name="Tortoli E."/>
            <person name="Trovato A."/>
            <person name="Cirillo D.M."/>
        </authorList>
    </citation>
    <scope>NUCLEOTIDE SEQUENCE [LARGE SCALE GENOMIC DNA]</scope>
    <source>
        <strain evidence="3 5">IP141170001</strain>
    </source>
</reference>
<evidence type="ECO:0000313" key="2">
    <source>
        <dbReference type="EMBL" id="OPE54957.1"/>
    </source>
</evidence>
<evidence type="ECO:0000313" key="3">
    <source>
        <dbReference type="EMBL" id="PEG52140.1"/>
    </source>
</evidence>
<dbReference type="Proteomes" id="UP000220340">
    <property type="component" value="Unassembled WGS sequence"/>
</dbReference>
<keyword evidence="5" id="KW-1185">Reference proteome</keyword>
<evidence type="ECO:0000256" key="1">
    <source>
        <dbReference type="SAM" id="Phobius"/>
    </source>
</evidence>
<dbReference type="Proteomes" id="UP000191039">
    <property type="component" value="Unassembled WGS sequence"/>
</dbReference>
<organism evidence="2 4">
    <name type="scientific">Mycolicibacterium diernhoferi</name>
    <dbReference type="NCBI Taxonomy" id="1801"/>
    <lineage>
        <taxon>Bacteria</taxon>
        <taxon>Bacillati</taxon>
        <taxon>Actinomycetota</taxon>
        <taxon>Actinomycetes</taxon>
        <taxon>Mycobacteriales</taxon>
        <taxon>Mycobacteriaceae</taxon>
        <taxon>Mycolicibacterium</taxon>
    </lineage>
</organism>
<evidence type="ECO:0000313" key="4">
    <source>
        <dbReference type="Proteomes" id="UP000191039"/>
    </source>
</evidence>
<dbReference type="STRING" id="1801.BRW64_26855"/>
<sequence length="69" mass="7823">MRAALSRYCPGMRRILRYEMAIAEWIGLAFLLAIPYLIIGLVWAFTQSGPFLGSVLAWPLLLAYRFCGL</sequence>
<evidence type="ECO:0000313" key="5">
    <source>
        <dbReference type="Proteomes" id="UP000220340"/>
    </source>
</evidence>
<dbReference type="EMBL" id="PDCR01000036">
    <property type="protein sequence ID" value="PEG52140.1"/>
    <property type="molecule type" value="Genomic_DNA"/>
</dbReference>
<reference evidence="2 4" key="1">
    <citation type="submission" date="2016-09" db="EMBL/GenBank/DDBJ databases">
        <title>genome sequences of unsequenced Mycobacteria.</title>
        <authorList>
            <person name="Greninger A.L."/>
            <person name="Jerome K.R."/>
            <person name="Mcnair B."/>
            <person name="Wallis C."/>
            <person name="Fang F."/>
        </authorList>
    </citation>
    <scope>NUCLEOTIDE SEQUENCE [LARGE SCALE GENOMIC DNA]</scope>
    <source>
        <strain evidence="2 4">BM1</strain>
    </source>
</reference>
<accession>A0A1Q4H4M6</accession>